<proteinExistence type="predicted"/>
<dbReference type="Proteomes" id="UP000276133">
    <property type="component" value="Unassembled WGS sequence"/>
</dbReference>
<keyword evidence="2" id="KW-1185">Reference proteome</keyword>
<organism evidence="1 2">
    <name type="scientific">Brachionus plicatilis</name>
    <name type="common">Marine rotifer</name>
    <name type="synonym">Brachionus muelleri</name>
    <dbReference type="NCBI Taxonomy" id="10195"/>
    <lineage>
        <taxon>Eukaryota</taxon>
        <taxon>Metazoa</taxon>
        <taxon>Spiralia</taxon>
        <taxon>Gnathifera</taxon>
        <taxon>Rotifera</taxon>
        <taxon>Eurotatoria</taxon>
        <taxon>Monogononta</taxon>
        <taxon>Pseudotrocha</taxon>
        <taxon>Ploima</taxon>
        <taxon>Brachionidae</taxon>
        <taxon>Brachionus</taxon>
    </lineage>
</organism>
<comment type="caution">
    <text evidence="1">The sequence shown here is derived from an EMBL/GenBank/DDBJ whole genome shotgun (WGS) entry which is preliminary data.</text>
</comment>
<name>A0A3M7Q685_BRAPC</name>
<dbReference type="AlphaFoldDB" id="A0A3M7Q685"/>
<evidence type="ECO:0000313" key="2">
    <source>
        <dbReference type="Proteomes" id="UP000276133"/>
    </source>
</evidence>
<evidence type="ECO:0000313" key="1">
    <source>
        <dbReference type="EMBL" id="RNA06936.1"/>
    </source>
</evidence>
<reference evidence="1 2" key="1">
    <citation type="journal article" date="2018" name="Sci. Rep.">
        <title>Genomic signatures of local adaptation to the degree of environmental predictability in rotifers.</title>
        <authorList>
            <person name="Franch-Gras L."/>
            <person name="Hahn C."/>
            <person name="Garcia-Roger E.M."/>
            <person name="Carmona M.J."/>
            <person name="Serra M."/>
            <person name="Gomez A."/>
        </authorList>
    </citation>
    <scope>NUCLEOTIDE SEQUENCE [LARGE SCALE GENOMIC DNA]</scope>
    <source>
        <strain evidence="1">HYR1</strain>
    </source>
</reference>
<protein>
    <submittedName>
        <fullName evidence="1">Uncharacterized protein</fullName>
    </submittedName>
</protein>
<sequence length="85" mass="9416">MTGSTGWVLVDASKYEAEYRLGQQKKVNWLITDPNGSAGVHWIQRTIAVSIIFFNQKAGRAAAEMSNFRTRADALFLLVRVGGQT</sequence>
<accession>A0A3M7Q685</accession>
<gene>
    <name evidence="1" type="ORF">BpHYR1_026899</name>
</gene>
<dbReference type="EMBL" id="REGN01007218">
    <property type="protein sequence ID" value="RNA06936.1"/>
    <property type="molecule type" value="Genomic_DNA"/>
</dbReference>